<keyword evidence="11" id="KW-1185">Reference proteome</keyword>
<dbReference type="AlphaFoldDB" id="C0CJC1"/>
<dbReference type="Gene3D" id="3.40.50.150">
    <property type="entry name" value="Vaccinia Virus protein VP39"/>
    <property type="match status" value="1"/>
</dbReference>
<keyword evidence="5 9" id="KW-0949">S-adenosyl-L-methionine</keyword>
<dbReference type="InterPro" id="IPR029063">
    <property type="entry name" value="SAM-dependent_MTases_sf"/>
</dbReference>
<evidence type="ECO:0000256" key="2">
    <source>
        <dbReference type="ARBA" id="ARBA00003015"/>
    </source>
</evidence>
<evidence type="ECO:0000256" key="7">
    <source>
        <dbReference type="ARBA" id="ARBA00060552"/>
    </source>
</evidence>
<dbReference type="FunFam" id="3.40.50.150:FF:000035">
    <property type="entry name" value="tRNA (guanine-N(7)-)-methyltransferase"/>
    <property type="match status" value="1"/>
</dbReference>
<dbReference type="CDD" id="cd02440">
    <property type="entry name" value="AdoMet_MTases"/>
    <property type="match status" value="1"/>
</dbReference>
<dbReference type="GO" id="GO:0008176">
    <property type="term" value="F:tRNA (guanine(46)-N7)-methyltransferase activity"/>
    <property type="evidence" value="ECO:0007669"/>
    <property type="project" value="UniProtKB-UniRule"/>
</dbReference>
<dbReference type="UniPathway" id="UPA00989"/>
<feature type="binding site" evidence="9">
    <location>
        <begin position="214"/>
        <end position="217"/>
    </location>
    <ligand>
        <name>substrate</name>
    </ligand>
</feature>
<feature type="binding site" evidence="9">
    <location>
        <position position="143"/>
    </location>
    <ligand>
        <name>substrate</name>
    </ligand>
</feature>
<dbReference type="NCBIfam" id="TIGR00091">
    <property type="entry name" value="tRNA (guanosine(46)-N7)-methyltransferase TrmB"/>
    <property type="match status" value="1"/>
</dbReference>
<organism evidence="10 11">
    <name type="scientific">Blautia hydrogenotrophica (strain DSM 10507 / JCM 14656 / S5a33)</name>
    <name type="common">Ruminococcus hydrogenotrophicus</name>
    <dbReference type="NCBI Taxonomy" id="476272"/>
    <lineage>
        <taxon>Bacteria</taxon>
        <taxon>Bacillati</taxon>
        <taxon>Bacillota</taxon>
        <taxon>Clostridia</taxon>
        <taxon>Lachnospirales</taxon>
        <taxon>Lachnospiraceae</taxon>
        <taxon>Blautia</taxon>
    </lineage>
</organism>
<comment type="function">
    <text evidence="2 9">Catalyzes the formation of N(7)-methylguanine at position 46 (m7G46) in tRNA.</text>
</comment>
<keyword evidence="4 9" id="KW-0808">Transferase</keyword>
<reference evidence="10 11" key="1">
    <citation type="submission" date="2009-01" db="EMBL/GenBank/DDBJ databases">
        <authorList>
            <person name="Fulton L."/>
            <person name="Clifton S."/>
            <person name="Fulton B."/>
            <person name="Xu J."/>
            <person name="Minx P."/>
            <person name="Pepin K.H."/>
            <person name="Johnson M."/>
            <person name="Bhonagiri V."/>
            <person name="Nash W.E."/>
            <person name="Mardis E.R."/>
            <person name="Wilson R.K."/>
        </authorList>
    </citation>
    <scope>NUCLEOTIDE SEQUENCE [LARGE SCALE GENOMIC DNA]</scope>
    <source>
        <strain evidence="11">DSM 10507 / JCM 14656 / S5a33</strain>
    </source>
</reference>
<comment type="catalytic activity">
    <reaction evidence="1 9">
        <text>guanosine(46) in tRNA + S-adenosyl-L-methionine = N(7)-methylguanosine(46) in tRNA + S-adenosyl-L-homocysteine</text>
        <dbReference type="Rhea" id="RHEA:42708"/>
        <dbReference type="Rhea" id="RHEA-COMP:10188"/>
        <dbReference type="Rhea" id="RHEA-COMP:10189"/>
        <dbReference type="ChEBI" id="CHEBI:57856"/>
        <dbReference type="ChEBI" id="CHEBI:59789"/>
        <dbReference type="ChEBI" id="CHEBI:74269"/>
        <dbReference type="ChEBI" id="CHEBI:74480"/>
        <dbReference type="EC" id="2.1.1.33"/>
    </reaction>
</comment>
<dbReference type="PANTHER" id="PTHR23417">
    <property type="entry name" value="3-DEOXY-D-MANNO-OCTULOSONIC-ACID TRANSFERASE/TRNA GUANINE-N 7 - -METHYLTRANSFERASE"/>
    <property type="match status" value="1"/>
</dbReference>
<dbReference type="InterPro" id="IPR055361">
    <property type="entry name" value="tRNA_methyltr_TrmB_bact"/>
</dbReference>
<evidence type="ECO:0000313" key="11">
    <source>
        <dbReference type="Proteomes" id="UP000003100"/>
    </source>
</evidence>
<evidence type="ECO:0000256" key="1">
    <source>
        <dbReference type="ARBA" id="ARBA00000142"/>
    </source>
</evidence>
<dbReference type="eggNOG" id="COG0220">
    <property type="taxonomic scope" value="Bacteria"/>
</dbReference>
<feature type="binding site" evidence="9">
    <location>
        <position position="139"/>
    </location>
    <ligand>
        <name>S-adenosyl-L-methionine</name>
        <dbReference type="ChEBI" id="CHEBI:59789"/>
    </ligand>
</feature>
<dbReference type="SUPFAM" id="SSF53335">
    <property type="entry name" value="S-adenosyl-L-methionine-dependent methyltransferases"/>
    <property type="match status" value="1"/>
</dbReference>
<evidence type="ECO:0000256" key="5">
    <source>
        <dbReference type="ARBA" id="ARBA00022691"/>
    </source>
</evidence>
<feature type="binding site" evidence="9">
    <location>
        <position position="89"/>
    </location>
    <ligand>
        <name>S-adenosyl-L-methionine</name>
        <dbReference type="ChEBI" id="CHEBI:59789"/>
    </ligand>
</feature>
<accession>C0CJC1</accession>
<keyword evidence="3 9" id="KW-0489">Methyltransferase</keyword>
<reference evidence="10 11" key="2">
    <citation type="submission" date="2009-02" db="EMBL/GenBank/DDBJ databases">
        <title>Draft genome sequence of Blautia hydrogenotrophica DSM 10507 (Ruminococcus hydrogenotrophicus DSM 10507).</title>
        <authorList>
            <person name="Sudarsanam P."/>
            <person name="Ley R."/>
            <person name="Guruge J."/>
            <person name="Turnbaugh P.J."/>
            <person name="Mahowald M."/>
            <person name="Liep D."/>
            <person name="Gordon J."/>
        </authorList>
    </citation>
    <scope>NUCLEOTIDE SEQUENCE [LARGE SCALE GENOMIC DNA]</scope>
    <source>
        <strain evidence="11">DSM 10507 / JCM 14656 / S5a33</strain>
    </source>
</reference>
<dbReference type="PROSITE" id="PS51625">
    <property type="entry name" value="SAM_MT_TRMB"/>
    <property type="match status" value="1"/>
</dbReference>
<dbReference type="Pfam" id="PF02390">
    <property type="entry name" value="Methyltransf_4"/>
    <property type="match status" value="1"/>
</dbReference>
<evidence type="ECO:0000256" key="8">
    <source>
        <dbReference type="ARBA" id="ARBA00060767"/>
    </source>
</evidence>
<feature type="binding site" evidence="9">
    <location>
        <position position="175"/>
    </location>
    <ligand>
        <name>substrate</name>
    </ligand>
</feature>
<feature type="binding site" evidence="9">
    <location>
        <position position="64"/>
    </location>
    <ligand>
        <name>S-adenosyl-L-methionine</name>
        <dbReference type="ChEBI" id="CHEBI:59789"/>
    </ligand>
</feature>
<evidence type="ECO:0000313" key="10">
    <source>
        <dbReference type="EMBL" id="EEG50135.1"/>
    </source>
</evidence>
<dbReference type="HOGENOM" id="CLU_050910_2_1_9"/>
<dbReference type="EMBL" id="ACBZ01000042">
    <property type="protein sequence ID" value="EEG50135.1"/>
    <property type="molecule type" value="Genomic_DNA"/>
</dbReference>
<proteinExistence type="inferred from homology"/>
<dbReference type="HAMAP" id="MF_01057">
    <property type="entry name" value="tRNA_methyltr_TrmB"/>
    <property type="match status" value="1"/>
</dbReference>
<evidence type="ECO:0000256" key="9">
    <source>
        <dbReference type="HAMAP-Rule" id="MF_01057"/>
    </source>
</evidence>
<gene>
    <name evidence="9" type="primary">trmB</name>
    <name evidence="10" type="ORF">RUMHYD_00939</name>
</gene>
<evidence type="ECO:0000256" key="3">
    <source>
        <dbReference type="ARBA" id="ARBA00022603"/>
    </source>
</evidence>
<dbReference type="Proteomes" id="UP000003100">
    <property type="component" value="Unassembled WGS sequence"/>
</dbReference>
<dbReference type="EC" id="2.1.1.33" evidence="9"/>
<dbReference type="PANTHER" id="PTHR23417:SF14">
    <property type="entry name" value="PENTACOTRIPEPTIDE-REPEAT REGION OF PRORP DOMAIN-CONTAINING PROTEIN"/>
    <property type="match status" value="1"/>
</dbReference>
<comment type="similarity">
    <text evidence="8 9">Belongs to the class I-like SAM-binding methyltransferase superfamily. TrmB family.</text>
</comment>
<dbReference type="PATRIC" id="fig|476272.21.peg.2287"/>
<dbReference type="GO" id="GO:0043527">
    <property type="term" value="C:tRNA methyltransferase complex"/>
    <property type="evidence" value="ECO:0007669"/>
    <property type="project" value="TreeGrafter"/>
</dbReference>
<protein>
    <recommendedName>
        <fullName evidence="9">tRNA (guanine-N(7)-)-methyltransferase</fullName>
        <ecNumber evidence="9">2.1.1.33</ecNumber>
    </recommendedName>
    <alternativeName>
        <fullName evidence="9">tRNA (guanine(46)-N(7))-methyltransferase</fullName>
    </alternativeName>
    <alternativeName>
        <fullName evidence="9">tRNA(m7G46)-methyltransferase</fullName>
    </alternativeName>
</protein>
<sequence length="234" mass="27456">MIDTNQKLQNVLYIYMEKEKNMRLRNIPGAKEAVMESAFVVQRPQEKKGGWAQVYPQTGPIHIEVGMGKGQFLMELARRNPQVNYLGIEMYDSVLLRALQRMAEIDELPNLLFMREDARLLPEIFRKGEVEKIYLNFSDPWPKARHAKRRLTSREFLNRYERILVPEGVVEFKTDNRGLFEFSLEEIREAGWRLLACTYDLHNDAKMCEGNVMTEYEEKFSSLGNPIYKLVTAR</sequence>
<dbReference type="InterPro" id="IPR003358">
    <property type="entry name" value="tRNA_(Gua-N-7)_MeTrfase_Trmb"/>
</dbReference>
<feature type="binding site" evidence="9">
    <location>
        <position position="117"/>
    </location>
    <ligand>
        <name>S-adenosyl-L-methionine</name>
        <dbReference type="ChEBI" id="CHEBI:59789"/>
    </ligand>
</feature>
<name>C0CJC1_BLAHS</name>
<keyword evidence="6 9" id="KW-0819">tRNA processing</keyword>
<evidence type="ECO:0000256" key="6">
    <source>
        <dbReference type="ARBA" id="ARBA00022694"/>
    </source>
</evidence>
<comment type="pathway">
    <text evidence="7 9">tRNA modification; N(7)-methylguanine-tRNA biosynthesis.</text>
</comment>
<comment type="caution">
    <text evidence="9">Lacks conserved residue(s) required for the propagation of feature annotation.</text>
</comment>
<dbReference type="NCBIfam" id="NF001080">
    <property type="entry name" value="PRK00121.2-2"/>
    <property type="match status" value="1"/>
</dbReference>
<evidence type="ECO:0000256" key="4">
    <source>
        <dbReference type="ARBA" id="ARBA00022679"/>
    </source>
</evidence>